<accession>A0A1B9C197</accession>
<gene>
    <name evidence="1" type="ORF">BBC27_06540</name>
</gene>
<dbReference type="Pfam" id="PF03090">
    <property type="entry name" value="Replicase"/>
    <property type="match status" value="1"/>
</dbReference>
<name>A0A1B9C197_9PROT</name>
<evidence type="ECO:0000313" key="1">
    <source>
        <dbReference type="EMBL" id="OCB03737.1"/>
    </source>
</evidence>
<organism evidence="1 2">
    <name type="scientific">Acidithiobacillus ferrivorans</name>
    <dbReference type="NCBI Taxonomy" id="160808"/>
    <lineage>
        <taxon>Bacteria</taxon>
        <taxon>Pseudomonadati</taxon>
        <taxon>Pseudomonadota</taxon>
        <taxon>Acidithiobacillia</taxon>
        <taxon>Acidithiobacillales</taxon>
        <taxon>Acidithiobacillaceae</taxon>
        <taxon>Acidithiobacillus</taxon>
    </lineage>
</organism>
<dbReference type="EMBL" id="MASQ01000050">
    <property type="protein sequence ID" value="OCB03737.1"/>
    <property type="molecule type" value="Genomic_DNA"/>
</dbReference>
<dbReference type="Proteomes" id="UP000093129">
    <property type="component" value="Unassembled WGS sequence"/>
</dbReference>
<evidence type="ECO:0000313" key="2">
    <source>
        <dbReference type="Proteomes" id="UP000093129"/>
    </source>
</evidence>
<dbReference type="InterPro" id="IPR004322">
    <property type="entry name" value="Plasmid_replicase_bac"/>
</dbReference>
<comment type="caution">
    <text evidence="1">The sequence shown here is derived from an EMBL/GenBank/DDBJ whole genome shotgun (WGS) entry which is preliminary data.</text>
</comment>
<dbReference type="AlphaFoldDB" id="A0A1B9C197"/>
<protein>
    <submittedName>
        <fullName evidence="1">Uncharacterized protein</fullName>
    </submittedName>
</protein>
<proteinExistence type="predicted"/>
<sequence>MQRVYLQPNGPCMVWALVYDVDRRVVDPERLAPVWEDVGMPDPNFATINRASGRGHLVYMLTAGVCKTSAARLEPLRYAAAVQSAMCAALDADPGYAGLVTKNPLHGRWQTWEIHGQGFTLGELADYLDLSAANSRQYRVPDGERPYV</sequence>
<reference evidence="1 2" key="1">
    <citation type="submission" date="2016-07" db="EMBL/GenBank/DDBJ databases">
        <title>Draft genome of a psychrotolerant acidophile Acidithiobacillus ferrivorans strain YL15.</title>
        <authorList>
            <person name="Peng T."/>
            <person name="Ma L."/>
            <person name="Nan M."/>
            <person name="An N."/>
            <person name="Wang M."/>
            <person name="Qiu G."/>
            <person name="Zeng W."/>
        </authorList>
    </citation>
    <scope>NUCLEOTIDE SEQUENCE [LARGE SCALE GENOMIC DNA]</scope>
    <source>
        <strain evidence="1 2">YL15</strain>
    </source>
</reference>